<comment type="caution">
    <text evidence="10">The sequence shown here is derived from an EMBL/GenBank/DDBJ whole genome shotgun (WGS) entry which is preliminary data.</text>
</comment>
<evidence type="ECO:0000256" key="4">
    <source>
        <dbReference type="ARBA" id="ARBA00022692"/>
    </source>
</evidence>
<keyword evidence="4 8" id="KW-0812">Transmembrane</keyword>
<feature type="domain" description="Peptidase S54 rhomboid" evidence="9">
    <location>
        <begin position="69"/>
        <end position="153"/>
    </location>
</feature>
<gene>
    <name evidence="10" type="ORF">WUBG_10251</name>
</gene>
<proteinExistence type="inferred from homology"/>
<evidence type="ECO:0000256" key="3">
    <source>
        <dbReference type="ARBA" id="ARBA00022670"/>
    </source>
</evidence>
<evidence type="ECO:0000256" key="5">
    <source>
        <dbReference type="ARBA" id="ARBA00022801"/>
    </source>
</evidence>
<dbReference type="GO" id="GO:0004252">
    <property type="term" value="F:serine-type endopeptidase activity"/>
    <property type="evidence" value="ECO:0007669"/>
    <property type="project" value="InterPro"/>
</dbReference>
<sequence length="153" mass="17788">MFFHQNRRRQNNYGIYLLAYQLFNSRYIPPVTLAVIIFQMAIFLGYFPFLGQHRTEAMCLLPSRILYRSEWLRMLASTVMHVDDMHLYFNMISLLWKGRRLEPWLGSNRFLLLLAVFAVATNCTMVGLSYLADEVFSFNGGGYMNQCAVGFSG</sequence>
<dbReference type="PANTHER" id="PTHR43066">
    <property type="entry name" value="RHOMBOID-RELATED PROTEIN"/>
    <property type="match status" value="1"/>
</dbReference>
<dbReference type="GO" id="GO:0016020">
    <property type="term" value="C:membrane"/>
    <property type="evidence" value="ECO:0007669"/>
    <property type="project" value="UniProtKB-SubCell"/>
</dbReference>
<dbReference type="GO" id="GO:0006508">
    <property type="term" value="P:proteolysis"/>
    <property type="evidence" value="ECO:0007669"/>
    <property type="project" value="UniProtKB-KW"/>
</dbReference>
<keyword evidence="5" id="KW-0378">Hydrolase</keyword>
<evidence type="ECO:0000256" key="8">
    <source>
        <dbReference type="SAM" id="Phobius"/>
    </source>
</evidence>
<dbReference type="Gene3D" id="1.20.1540.10">
    <property type="entry name" value="Rhomboid-like"/>
    <property type="match status" value="1"/>
</dbReference>
<keyword evidence="7 8" id="KW-0472">Membrane</keyword>
<evidence type="ECO:0000259" key="9">
    <source>
        <dbReference type="Pfam" id="PF01694"/>
    </source>
</evidence>
<dbReference type="AlphaFoldDB" id="J9EP59"/>
<comment type="subcellular location">
    <subcellularLocation>
        <location evidence="1">Membrane</location>
        <topology evidence="1">Multi-pass membrane protein</topology>
    </subcellularLocation>
</comment>
<evidence type="ECO:0000256" key="2">
    <source>
        <dbReference type="ARBA" id="ARBA00009045"/>
    </source>
</evidence>
<organism evidence="10 11">
    <name type="scientific">Wuchereria bancrofti</name>
    <dbReference type="NCBI Taxonomy" id="6293"/>
    <lineage>
        <taxon>Eukaryota</taxon>
        <taxon>Metazoa</taxon>
        <taxon>Ecdysozoa</taxon>
        <taxon>Nematoda</taxon>
        <taxon>Chromadorea</taxon>
        <taxon>Rhabditida</taxon>
        <taxon>Spirurina</taxon>
        <taxon>Spiruromorpha</taxon>
        <taxon>Filarioidea</taxon>
        <taxon>Onchocercidae</taxon>
        <taxon>Wuchereria</taxon>
    </lineage>
</organism>
<dbReference type="Pfam" id="PF01694">
    <property type="entry name" value="Rhomboid"/>
    <property type="match status" value="1"/>
</dbReference>
<dbReference type="InterPro" id="IPR022764">
    <property type="entry name" value="Peptidase_S54_rhomboid_dom"/>
</dbReference>
<name>J9EP59_WUCBA</name>
<evidence type="ECO:0000313" key="10">
    <source>
        <dbReference type="EMBL" id="EJW78842.1"/>
    </source>
</evidence>
<dbReference type="SUPFAM" id="SSF144091">
    <property type="entry name" value="Rhomboid-like"/>
    <property type="match status" value="1"/>
</dbReference>
<keyword evidence="6 8" id="KW-1133">Transmembrane helix</keyword>
<accession>J9EP59</accession>
<dbReference type="InterPro" id="IPR035952">
    <property type="entry name" value="Rhomboid-like_sf"/>
</dbReference>
<keyword evidence="3" id="KW-0645">Protease</keyword>
<dbReference type="PANTHER" id="PTHR43066:SF1">
    <property type="entry name" value="RHOMBOID PROTEIN 2"/>
    <property type="match status" value="1"/>
</dbReference>
<reference evidence="11" key="1">
    <citation type="submission" date="2012-08" db="EMBL/GenBank/DDBJ databases">
        <title>The Genome Sequence of Wuchereria bancrofti.</title>
        <authorList>
            <person name="Nutman T.B."/>
            <person name="Fink D.L."/>
            <person name="Russ C."/>
            <person name="Young S."/>
            <person name="Zeng Q."/>
            <person name="Koehrsen M."/>
            <person name="Alvarado L."/>
            <person name="Berlin A."/>
            <person name="Chapman S.B."/>
            <person name="Chen Z."/>
            <person name="Freedman E."/>
            <person name="Gellesch M."/>
            <person name="Goldberg J."/>
            <person name="Griggs A."/>
            <person name="Gujja S."/>
            <person name="Heilman E.R."/>
            <person name="Heiman D."/>
            <person name="Hepburn T."/>
            <person name="Howarth C."/>
            <person name="Jen D."/>
            <person name="Larson L."/>
            <person name="Lewis B."/>
            <person name="Mehta T."/>
            <person name="Park D."/>
            <person name="Pearson M."/>
            <person name="Roberts A."/>
            <person name="Saif S."/>
            <person name="Shea T."/>
            <person name="Shenoy N."/>
            <person name="Sisk P."/>
            <person name="Stolte C."/>
            <person name="Sykes S."/>
            <person name="Walk T."/>
            <person name="White J."/>
            <person name="Yandava C."/>
            <person name="Haas B."/>
            <person name="Henn M.R."/>
            <person name="Nusbaum C."/>
            <person name="Birren B."/>
        </authorList>
    </citation>
    <scope>NUCLEOTIDE SEQUENCE [LARGE SCALE GENOMIC DNA]</scope>
    <source>
        <strain evidence="11">NA</strain>
    </source>
</reference>
<dbReference type="Proteomes" id="UP000004810">
    <property type="component" value="Unassembled WGS sequence"/>
</dbReference>
<feature type="transmembrane region" description="Helical" evidence="8">
    <location>
        <begin position="31"/>
        <end position="51"/>
    </location>
</feature>
<evidence type="ECO:0000256" key="7">
    <source>
        <dbReference type="ARBA" id="ARBA00023136"/>
    </source>
</evidence>
<comment type="similarity">
    <text evidence="2">Belongs to the peptidase S54 family.</text>
</comment>
<evidence type="ECO:0000313" key="11">
    <source>
        <dbReference type="Proteomes" id="UP000004810"/>
    </source>
</evidence>
<dbReference type="EMBL" id="ADBV01006135">
    <property type="protein sequence ID" value="EJW78842.1"/>
    <property type="molecule type" value="Genomic_DNA"/>
</dbReference>
<feature type="transmembrane region" description="Helical" evidence="8">
    <location>
        <begin position="110"/>
        <end position="132"/>
    </location>
</feature>
<evidence type="ECO:0000256" key="1">
    <source>
        <dbReference type="ARBA" id="ARBA00004141"/>
    </source>
</evidence>
<evidence type="ECO:0000256" key="6">
    <source>
        <dbReference type="ARBA" id="ARBA00022989"/>
    </source>
</evidence>
<protein>
    <recommendedName>
        <fullName evidence="9">Peptidase S54 rhomboid domain-containing protein</fullName>
    </recommendedName>
</protein>